<reference evidence="1" key="1">
    <citation type="journal article" date="2019" name="bioRxiv">
        <title>The Genome of the Zebra Mussel, Dreissena polymorpha: A Resource for Invasive Species Research.</title>
        <authorList>
            <person name="McCartney M.A."/>
            <person name="Auch B."/>
            <person name="Kono T."/>
            <person name="Mallez S."/>
            <person name="Zhang Y."/>
            <person name="Obille A."/>
            <person name="Becker A."/>
            <person name="Abrahante J.E."/>
            <person name="Garbe J."/>
            <person name="Badalamenti J.P."/>
            <person name="Herman A."/>
            <person name="Mangelson H."/>
            <person name="Liachko I."/>
            <person name="Sullivan S."/>
            <person name="Sone E.D."/>
            <person name="Koren S."/>
            <person name="Silverstein K.A.T."/>
            <person name="Beckman K.B."/>
            <person name="Gohl D.M."/>
        </authorList>
    </citation>
    <scope>NUCLEOTIDE SEQUENCE</scope>
    <source>
        <strain evidence="1">Duluth1</strain>
        <tissue evidence="1">Whole animal</tissue>
    </source>
</reference>
<dbReference type="EMBL" id="JAIWYP010000009">
    <property type="protein sequence ID" value="KAH3770635.1"/>
    <property type="molecule type" value="Genomic_DNA"/>
</dbReference>
<gene>
    <name evidence="1" type="ORF">DPMN_171927</name>
</gene>
<dbReference type="Proteomes" id="UP000828390">
    <property type="component" value="Unassembled WGS sequence"/>
</dbReference>
<sequence>MPQFKTLIPTIQTQTMQSLPQKRGVFLHTNIKCCKLKERCKRLRMIQFKLILQSNSVS</sequence>
<keyword evidence="2" id="KW-1185">Reference proteome</keyword>
<dbReference type="AlphaFoldDB" id="A0A9D4E1B9"/>
<evidence type="ECO:0000313" key="1">
    <source>
        <dbReference type="EMBL" id="KAH3770635.1"/>
    </source>
</evidence>
<protein>
    <submittedName>
        <fullName evidence="1">Uncharacterized protein</fullName>
    </submittedName>
</protein>
<name>A0A9D4E1B9_DREPO</name>
<accession>A0A9D4E1B9</accession>
<proteinExistence type="predicted"/>
<comment type="caution">
    <text evidence="1">The sequence shown here is derived from an EMBL/GenBank/DDBJ whole genome shotgun (WGS) entry which is preliminary data.</text>
</comment>
<evidence type="ECO:0000313" key="2">
    <source>
        <dbReference type="Proteomes" id="UP000828390"/>
    </source>
</evidence>
<reference evidence="1" key="2">
    <citation type="submission" date="2020-11" db="EMBL/GenBank/DDBJ databases">
        <authorList>
            <person name="McCartney M.A."/>
            <person name="Auch B."/>
            <person name="Kono T."/>
            <person name="Mallez S."/>
            <person name="Becker A."/>
            <person name="Gohl D.M."/>
            <person name="Silverstein K.A.T."/>
            <person name="Koren S."/>
            <person name="Bechman K.B."/>
            <person name="Herman A."/>
            <person name="Abrahante J.E."/>
            <person name="Garbe J."/>
        </authorList>
    </citation>
    <scope>NUCLEOTIDE SEQUENCE</scope>
    <source>
        <strain evidence="1">Duluth1</strain>
        <tissue evidence="1">Whole animal</tissue>
    </source>
</reference>
<organism evidence="1 2">
    <name type="scientific">Dreissena polymorpha</name>
    <name type="common">Zebra mussel</name>
    <name type="synonym">Mytilus polymorpha</name>
    <dbReference type="NCBI Taxonomy" id="45954"/>
    <lineage>
        <taxon>Eukaryota</taxon>
        <taxon>Metazoa</taxon>
        <taxon>Spiralia</taxon>
        <taxon>Lophotrochozoa</taxon>
        <taxon>Mollusca</taxon>
        <taxon>Bivalvia</taxon>
        <taxon>Autobranchia</taxon>
        <taxon>Heteroconchia</taxon>
        <taxon>Euheterodonta</taxon>
        <taxon>Imparidentia</taxon>
        <taxon>Neoheterodontei</taxon>
        <taxon>Myida</taxon>
        <taxon>Dreissenoidea</taxon>
        <taxon>Dreissenidae</taxon>
        <taxon>Dreissena</taxon>
    </lineage>
</organism>